<keyword evidence="3" id="KW-1185">Reference proteome</keyword>
<proteinExistence type="predicted"/>
<feature type="chain" id="PRO_5044872915" evidence="1">
    <location>
        <begin position="20"/>
        <end position="562"/>
    </location>
</feature>
<sequence length="562" mass="64076">MFDIRFILLFYASIWAVKSEEFVFVSLPDHKPTMNNYLTNANHQLRLDASAGFHRYVYINLVKNYDHEFAFECKAKPTSKPIEYRKFCCKKDSKSTDLCSILKETRGQVNCGSLTFDYSTDTFTGLSISRTFKKVNANEEFAGSISCELQREGIIIKSNEIEFRDSDFYRAQLEVKPAIDEYEAVSVFHAQNLPKKFQCLPPKEHEAIAKWPSWMHFMWPQVSPIVYASCDYANADNFNSDACVKGRKEISPADHFIYSDGSLYITNPNFFSPSKVIVCYTTEMMAVKSFVGSFSNRIISSGIPFPENAPDLQNYTLRKLGDDKPETLEVIYGSELKDLSLNAIYETPGGGVDFMWTKNTVRLDGINPYSYKISGIASKDIEGNYRLDVTDAQNSKKKIKFDFYITLVGPPQFLNINCLQSTTYVAQGETYSRSCILNKSPENLFYGVDGYDAETLVELKDKLIQTFQFGKPELINMTNNMHLATYKGATKVEVTITKLMPKQDFRLSLEARNAHGKSLIDGFVKVVRKFFTDIFLHYPFFLTHFSLSKMVSTALIIDGLFM</sequence>
<gene>
    <name evidence="2" type="ORF">Ciccas_001859</name>
</gene>
<reference evidence="2 3" key="1">
    <citation type="submission" date="2024-11" db="EMBL/GenBank/DDBJ databases">
        <title>Adaptive evolution of stress response genes in parasites aligns with host niche diversity.</title>
        <authorList>
            <person name="Hahn C."/>
            <person name="Resl P."/>
        </authorList>
    </citation>
    <scope>NUCLEOTIDE SEQUENCE [LARGE SCALE GENOMIC DNA]</scope>
    <source>
        <strain evidence="2">EGGRZ-B1_66</strain>
        <tissue evidence="2">Body</tissue>
    </source>
</reference>
<dbReference type="EMBL" id="JBJKFK010000133">
    <property type="protein sequence ID" value="KAL3319466.1"/>
    <property type="molecule type" value="Genomic_DNA"/>
</dbReference>
<organism evidence="2 3">
    <name type="scientific">Cichlidogyrus casuarinus</name>
    <dbReference type="NCBI Taxonomy" id="1844966"/>
    <lineage>
        <taxon>Eukaryota</taxon>
        <taxon>Metazoa</taxon>
        <taxon>Spiralia</taxon>
        <taxon>Lophotrochozoa</taxon>
        <taxon>Platyhelminthes</taxon>
        <taxon>Monogenea</taxon>
        <taxon>Monopisthocotylea</taxon>
        <taxon>Dactylogyridea</taxon>
        <taxon>Ancyrocephalidae</taxon>
        <taxon>Cichlidogyrus</taxon>
    </lineage>
</organism>
<comment type="caution">
    <text evidence="2">The sequence shown here is derived from an EMBL/GenBank/DDBJ whole genome shotgun (WGS) entry which is preliminary data.</text>
</comment>
<accession>A0ABD2QL49</accession>
<dbReference type="AlphaFoldDB" id="A0ABD2QL49"/>
<name>A0ABD2QL49_9PLAT</name>
<evidence type="ECO:0000313" key="3">
    <source>
        <dbReference type="Proteomes" id="UP001626550"/>
    </source>
</evidence>
<evidence type="ECO:0000256" key="1">
    <source>
        <dbReference type="SAM" id="SignalP"/>
    </source>
</evidence>
<dbReference type="Proteomes" id="UP001626550">
    <property type="component" value="Unassembled WGS sequence"/>
</dbReference>
<protein>
    <submittedName>
        <fullName evidence="2">Uncharacterized protein</fullName>
    </submittedName>
</protein>
<keyword evidence="1" id="KW-0732">Signal</keyword>
<evidence type="ECO:0000313" key="2">
    <source>
        <dbReference type="EMBL" id="KAL3319466.1"/>
    </source>
</evidence>
<feature type="signal peptide" evidence="1">
    <location>
        <begin position="1"/>
        <end position="19"/>
    </location>
</feature>